<feature type="signal peptide" evidence="1">
    <location>
        <begin position="1"/>
        <end position="15"/>
    </location>
</feature>
<evidence type="ECO:0000256" key="1">
    <source>
        <dbReference type="SAM" id="SignalP"/>
    </source>
</evidence>
<organism evidence="2 3">
    <name type="scientific">Hamiltosporidium magnivora</name>
    <dbReference type="NCBI Taxonomy" id="148818"/>
    <lineage>
        <taxon>Eukaryota</taxon>
        <taxon>Fungi</taxon>
        <taxon>Fungi incertae sedis</taxon>
        <taxon>Microsporidia</taxon>
        <taxon>Dubosqiidae</taxon>
        <taxon>Hamiltosporidium</taxon>
    </lineage>
</organism>
<feature type="chain" id="PRO_5020892025" evidence="1">
    <location>
        <begin position="16"/>
        <end position="683"/>
    </location>
</feature>
<comment type="caution">
    <text evidence="2">The sequence shown here is derived from an EMBL/GenBank/DDBJ whole genome shotgun (WGS) entry which is preliminary data.</text>
</comment>
<name>A0A4Q9LF59_9MICR</name>
<proteinExistence type="predicted"/>
<sequence length="683" mass="80342">MHIFVFLYHIYIFLAEIKTSPTRKKARTDATEDVSCDSSEHGITTENFHCCGFEKKFSSGSEHTELNKRKKETEKLLFEGEGSETSTNIIDHDILRNRSISLSDNSMTSDKPEPKNPLSHCKEESLLTMGYPEQSSKDHSTPPHTKFPSIQTVFPQKFYNQQPIKPYLDELIPQEVVLQLHEIPNKIPPGLENLANDSTKDECFYEKFSYTNTTDPYPSYVNRENQNSEIPSNLRLQQENTVANNQKISAVELLNQNKTKKHKIKYKSKSIKSITKLYSDITRWKCTSDDLEESVLVLQQGHGAEFEEQAVLPNFKSHEPVILSYLKNKNSNFYSNAFIKENDFEVFSKNCKIIVKFEKDSYLNSSTSEIMQNIPDYDLSKYSKELQSIQIHIFVPELNYILELFRNNNIESILRGHVLLVHYQYEIIRLLKNLIFEKNEEIYKRPTNEFEREILFSKNKTKTNLMHQRIFFLRILISDLFSSFRFDTKKIEIYRILNLIHHCSVFYGATQSYFKKTCFNLQVRFIFRFIFDSGISLDNYENDFMEVIKAEDQNQNIFLQLQNRFLVLFNDYFCNAIYIDKVLNIIDTYTSYISWKNKEFKIVKKIKELKSTISNIKTTECTDSNKIELTKIFLELEYRISHIEIKVLSISIFWIPSYDKDGYEMALIKIKKVFEKIIIASNK</sequence>
<dbReference type="Proteomes" id="UP000293045">
    <property type="component" value="Unassembled WGS sequence"/>
</dbReference>
<dbReference type="VEuPathDB" id="MicrosporidiaDB:CWI36_0722p0010"/>
<keyword evidence="1" id="KW-0732">Signal</keyword>
<gene>
    <name evidence="2" type="ORF">CWI39_0449p0010</name>
</gene>
<dbReference type="AlphaFoldDB" id="A0A4Q9LF59"/>
<evidence type="ECO:0000313" key="2">
    <source>
        <dbReference type="EMBL" id="TBU06648.1"/>
    </source>
</evidence>
<dbReference type="EMBL" id="PIXR01000449">
    <property type="protein sequence ID" value="TBU06648.1"/>
    <property type="molecule type" value="Genomic_DNA"/>
</dbReference>
<protein>
    <submittedName>
        <fullName evidence="2">Uncharacterized protein</fullName>
    </submittedName>
</protein>
<accession>A0A4Q9LF59</accession>
<dbReference type="VEuPathDB" id="MicrosporidiaDB:CWI39_0449p0010"/>
<evidence type="ECO:0000313" key="3">
    <source>
        <dbReference type="Proteomes" id="UP000293045"/>
    </source>
</evidence>
<reference evidence="2 3" key="1">
    <citation type="submission" date="2017-12" db="EMBL/GenBank/DDBJ databases">
        <authorList>
            <person name="Pombert J.-F."/>
            <person name="Haag K.L."/>
            <person name="Ebert D."/>
        </authorList>
    </citation>
    <scope>NUCLEOTIDE SEQUENCE [LARGE SCALE GENOMIC DNA]</scope>
    <source>
        <strain evidence="2">IL-BN-2</strain>
    </source>
</reference>